<dbReference type="Pfam" id="PF07690">
    <property type="entry name" value="MFS_1"/>
    <property type="match status" value="1"/>
</dbReference>
<evidence type="ECO:0000256" key="3">
    <source>
        <dbReference type="ARBA" id="ARBA00022692"/>
    </source>
</evidence>
<comment type="subcellular location">
    <subcellularLocation>
        <location evidence="1">Membrane</location>
        <topology evidence="1">Multi-pass membrane protein</topology>
    </subcellularLocation>
</comment>
<dbReference type="GO" id="GO:0016020">
    <property type="term" value="C:membrane"/>
    <property type="evidence" value="ECO:0000318"/>
    <property type="project" value="GO_Central"/>
</dbReference>
<feature type="transmembrane region" description="Helical" evidence="7">
    <location>
        <begin position="225"/>
        <end position="246"/>
    </location>
</feature>
<evidence type="ECO:0000259" key="8">
    <source>
        <dbReference type="PROSITE" id="PS50850"/>
    </source>
</evidence>
<dbReference type="EMBL" id="AE016820">
    <property type="protein sequence ID" value="AAS54464.2"/>
    <property type="molecule type" value="Genomic_DNA"/>
</dbReference>
<dbReference type="SUPFAM" id="SSF103473">
    <property type="entry name" value="MFS general substrate transporter"/>
    <property type="match status" value="1"/>
</dbReference>
<gene>
    <name evidence="9" type="ORF">AGOS_AGL026W</name>
</gene>
<evidence type="ECO:0000313" key="10">
    <source>
        <dbReference type="Proteomes" id="UP000000591"/>
    </source>
</evidence>
<evidence type="ECO:0000256" key="6">
    <source>
        <dbReference type="SAM" id="MobiDB-lite"/>
    </source>
</evidence>
<feature type="transmembrane region" description="Helical" evidence="7">
    <location>
        <begin position="258"/>
        <end position="281"/>
    </location>
</feature>
<feature type="transmembrane region" description="Helical" evidence="7">
    <location>
        <begin position="400"/>
        <end position="420"/>
    </location>
</feature>
<feature type="transmembrane region" description="Helical" evidence="7">
    <location>
        <begin position="165"/>
        <end position="185"/>
    </location>
</feature>
<feature type="transmembrane region" description="Helical" evidence="7">
    <location>
        <begin position="426"/>
        <end position="447"/>
    </location>
</feature>
<keyword evidence="4 7" id="KW-1133">Transmembrane helix</keyword>
<dbReference type="FunFam" id="1.20.1250.20:FF:000013">
    <property type="entry name" value="MFS general substrate transporter"/>
    <property type="match status" value="1"/>
</dbReference>
<dbReference type="GO" id="GO:0022857">
    <property type="term" value="F:transmembrane transporter activity"/>
    <property type="evidence" value="ECO:0000318"/>
    <property type="project" value="GO_Central"/>
</dbReference>
<dbReference type="PANTHER" id="PTHR43791:SF92">
    <property type="entry name" value="AGL026WP"/>
    <property type="match status" value="1"/>
</dbReference>
<dbReference type="Gene3D" id="1.20.1250.20">
    <property type="entry name" value="MFS general substrate transporter like domains"/>
    <property type="match status" value="2"/>
</dbReference>
<organism evidence="9 10">
    <name type="scientific">Eremothecium gossypii (strain ATCC 10895 / CBS 109.51 / FGSC 9923 / NRRL Y-1056)</name>
    <name type="common">Yeast</name>
    <name type="synonym">Ashbya gossypii</name>
    <dbReference type="NCBI Taxonomy" id="284811"/>
    <lineage>
        <taxon>Eukaryota</taxon>
        <taxon>Fungi</taxon>
        <taxon>Dikarya</taxon>
        <taxon>Ascomycota</taxon>
        <taxon>Saccharomycotina</taxon>
        <taxon>Saccharomycetes</taxon>
        <taxon>Saccharomycetales</taxon>
        <taxon>Saccharomycetaceae</taxon>
        <taxon>Eremothecium</taxon>
    </lineage>
</organism>
<dbReference type="KEGG" id="ago:AGOS_AGL026W"/>
<evidence type="ECO:0000256" key="7">
    <source>
        <dbReference type="SAM" id="Phobius"/>
    </source>
</evidence>
<dbReference type="InParanoid" id="Q750H7"/>
<evidence type="ECO:0000256" key="2">
    <source>
        <dbReference type="ARBA" id="ARBA00022448"/>
    </source>
</evidence>
<dbReference type="HOGENOM" id="CLU_001265_0_6_1"/>
<dbReference type="InterPro" id="IPR011701">
    <property type="entry name" value="MFS"/>
</dbReference>
<protein>
    <submittedName>
        <fullName evidence="9">AGL026Wp</fullName>
    </submittedName>
</protein>
<feature type="transmembrane region" description="Helical" evidence="7">
    <location>
        <begin position="368"/>
        <end position="388"/>
    </location>
</feature>
<keyword evidence="10" id="KW-1185">Reference proteome</keyword>
<keyword evidence="2" id="KW-0813">Transport</keyword>
<dbReference type="GeneID" id="4622939"/>
<evidence type="ECO:0000313" key="9">
    <source>
        <dbReference type="EMBL" id="AAS54464.2"/>
    </source>
</evidence>
<dbReference type="InterPro" id="IPR036259">
    <property type="entry name" value="MFS_trans_sf"/>
</dbReference>
<evidence type="ECO:0000256" key="4">
    <source>
        <dbReference type="ARBA" id="ARBA00022989"/>
    </source>
</evidence>
<dbReference type="eggNOG" id="KOG2533">
    <property type="taxonomic scope" value="Eukaryota"/>
</dbReference>
<dbReference type="OMA" id="WILPNFP"/>
<accession>Q750H7</accession>
<sequence>MVQHDSPVVTPNPEKLDEKVRAEYVGNIEPQDVSLKYTDPNGFDDSKASESESEQAVPVKPKSIFETREQIPDSLAHLTTEELEKLASKTRLRMDFRILIMLCWIYICNQLDRTNIASARLGGLEEDLKLTSLQYQTAVSILFVGYTIFQVPSNIVLNRLGKPRLFISVLMTLWGGISACCAAAHSFASLAVLRVLIGVVESGFFVCCLYYLSCWYTKKELTFRNAILFSGSLLSGALSGLLSSAIIRGMEGVGGLQPWRWCFLLEGLLTVVTVPFSYIVLPDNPSNTRFLSQMEKDIVIWKLKMDVGEYDDDEAVLHEHNNYRFALKLAVRDPKVWLIAGTVSCLVASSGVQNFYPSVVETLNYSRTKTLLLTAPPFFIAMICTWCWARHSDITQERFFHMLIPVPVAIMTYLVAMLSTKTAPRYFAMCLMPASIYSSYIICISWISHIVPRPPLKRAVSLAMMNTVANVMLIWNGFLYPKHSAPSYRIAMSFNICAECLAVIFALTLRLYLIRLNKKIAAGTMDWHKEMGADGRNINKSFRFMF</sequence>
<dbReference type="AlphaFoldDB" id="Q750H7"/>
<proteinExistence type="predicted"/>
<feature type="transmembrane region" description="Helical" evidence="7">
    <location>
        <begin position="191"/>
        <end position="213"/>
    </location>
</feature>
<feature type="transmembrane region" description="Helical" evidence="7">
    <location>
        <begin position="336"/>
        <end position="356"/>
    </location>
</feature>
<dbReference type="Proteomes" id="UP000000591">
    <property type="component" value="Chromosome VII"/>
</dbReference>
<feature type="domain" description="Major facilitator superfamily (MFS) profile" evidence="8">
    <location>
        <begin position="98"/>
        <end position="546"/>
    </location>
</feature>
<evidence type="ECO:0000256" key="1">
    <source>
        <dbReference type="ARBA" id="ARBA00004141"/>
    </source>
</evidence>
<name>Q750H7_EREGS</name>
<feature type="transmembrane region" description="Helical" evidence="7">
    <location>
        <begin position="490"/>
        <end position="513"/>
    </location>
</feature>
<reference evidence="9 10" key="1">
    <citation type="journal article" date="2004" name="Science">
        <title>The Ashbya gossypii genome as a tool for mapping the ancient Saccharomyces cerevisiae genome.</title>
        <authorList>
            <person name="Dietrich F.S."/>
            <person name="Voegeli S."/>
            <person name="Brachat S."/>
            <person name="Lerch A."/>
            <person name="Gates K."/>
            <person name="Steiner S."/>
            <person name="Mohr C."/>
            <person name="Pohlmann R."/>
            <person name="Luedi P."/>
            <person name="Choi S."/>
            <person name="Wing R.A."/>
            <person name="Flavier A."/>
            <person name="Gaffney T.D."/>
            <person name="Philippsen P."/>
        </authorList>
    </citation>
    <scope>NUCLEOTIDE SEQUENCE [LARGE SCALE GENOMIC DNA]</scope>
    <source>
        <strain evidence="10">ATCC 10895 / CBS 109.51 / FGSC 9923 / NRRL Y-1056</strain>
    </source>
</reference>
<evidence type="ECO:0000256" key="5">
    <source>
        <dbReference type="ARBA" id="ARBA00023136"/>
    </source>
</evidence>
<dbReference type="InterPro" id="IPR020846">
    <property type="entry name" value="MFS_dom"/>
</dbReference>
<keyword evidence="3 7" id="KW-0812">Transmembrane</keyword>
<dbReference type="RefSeq" id="NP_986640.2">
    <property type="nucleotide sequence ID" value="NM_211702.2"/>
</dbReference>
<dbReference type="PROSITE" id="PS50850">
    <property type="entry name" value="MFS"/>
    <property type="match status" value="1"/>
</dbReference>
<feature type="region of interest" description="Disordered" evidence="6">
    <location>
        <begin position="31"/>
        <end position="58"/>
    </location>
</feature>
<dbReference type="PANTHER" id="PTHR43791">
    <property type="entry name" value="PERMEASE-RELATED"/>
    <property type="match status" value="1"/>
</dbReference>
<feature type="transmembrane region" description="Helical" evidence="7">
    <location>
        <begin position="459"/>
        <end position="478"/>
    </location>
</feature>
<keyword evidence="5 7" id="KW-0472">Membrane</keyword>
<feature type="transmembrane region" description="Helical" evidence="7">
    <location>
        <begin position="132"/>
        <end position="153"/>
    </location>
</feature>
<dbReference type="FunFam" id="1.20.1250.20:FF:000057">
    <property type="entry name" value="MFS general substrate transporter"/>
    <property type="match status" value="1"/>
</dbReference>
<dbReference type="OrthoDB" id="2985014at2759"/>
<reference evidence="10" key="2">
    <citation type="journal article" date="2013" name="G3 (Bethesda)">
        <title>Genomes of Ashbya fungi isolated from insects reveal four mating-type loci, numerous translocations, lack of transposons, and distinct gene duplications.</title>
        <authorList>
            <person name="Dietrich F.S."/>
            <person name="Voegeli S."/>
            <person name="Kuo S."/>
            <person name="Philippsen P."/>
        </authorList>
    </citation>
    <scope>GENOME REANNOTATION</scope>
    <source>
        <strain evidence="10">ATCC 10895 / CBS 109.51 / FGSC 9923 / NRRL Y-1056</strain>
    </source>
</reference>